<dbReference type="Proteomes" id="UP001164539">
    <property type="component" value="Chromosome 14"/>
</dbReference>
<protein>
    <submittedName>
        <fullName evidence="1">F-box protein family</fullName>
    </submittedName>
</protein>
<reference evidence="1 2" key="1">
    <citation type="journal article" date="2023" name="Science">
        <title>Complex scaffold remodeling in plant triterpene biosynthesis.</title>
        <authorList>
            <person name="De La Pena R."/>
            <person name="Hodgson H."/>
            <person name="Liu J.C."/>
            <person name="Stephenson M.J."/>
            <person name="Martin A.C."/>
            <person name="Owen C."/>
            <person name="Harkess A."/>
            <person name="Leebens-Mack J."/>
            <person name="Jimenez L.E."/>
            <person name="Osbourn A."/>
            <person name="Sattely E.S."/>
        </authorList>
    </citation>
    <scope>NUCLEOTIDE SEQUENCE [LARGE SCALE GENOMIC DNA]</scope>
    <source>
        <strain evidence="2">cv. JPN11</strain>
        <tissue evidence="1">Leaf</tissue>
    </source>
</reference>
<dbReference type="EMBL" id="CM051407">
    <property type="protein sequence ID" value="KAJ4701365.1"/>
    <property type="molecule type" value="Genomic_DNA"/>
</dbReference>
<proteinExistence type="predicted"/>
<gene>
    <name evidence="1" type="ORF">OWV82_024621</name>
</gene>
<evidence type="ECO:0000313" key="1">
    <source>
        <dbReference type="EMBL" id="KAJ4701365.1"/>
    </source>
</evidence>
<sequence length="967" mass="110688">MENSVKDRRPDALGDLKVLPDELLCSILEYLTPRDVGRLACVSSVMYIFCNEEPLWMSLCLKKASGLLQYKGSWKKTTLYLEDPPIEYEESCRRPLYFDGFYSPFLYKRYYRCHTVLDGFSFDSELVKRRKILTQEPLDRGSAEEPVLFSGLADTWSARNTWTIDQLLTRYGDTAFKISQRSVGNISMKLKDYASYINIQHDEDPLYIFDYKFGEAAPGLLKDYSVPHLFQEDLFDVLDVNQRPSYRWLIVGPERSGASWHVDPALTSAWNTLLCGRKRWALYPPGRVPLGVTVHVNEEDGDVHIDTPSSLQWWLDFYPLLADEDKPIECTQLPGETIFVPSGWWHCVLNLETSVAVTQNFVDSKNFEFVCLDLAPGYRHKGICRAGLLALDEGSAEDVKKTTPCDDCDLSYPDLTRKEKRVRVNGSDENQNYEEASNGLFRSYNSWQQGFSYDINFLEKFLDEERDHYNFPWNLGNCIGQREMREWLSKLWIGKPEMRQLIWKGACLALNAGKWLERLEEICNFHKLPTVTAEERLPVGSGSNPVYLMADCVVKIFVEGGLESSIYGLGTELEFYSLLAEVNSPLKNYIPDVLESGILYLKNGSYTIVPWDGRGVPDVIGKCNLVSWKSKEDDFPFGIWSKKLFEYRTVGKSASELSVSDGGRNIWPYIVTKRCKGKMFAQLRETLSWEDVLNLASFLGEQLHNFHLLPYPPFNESFLSDINMKTEPPCNNCVTEDVLGKSSIPAEWEIFIRTLARKKKGVASRLTAWGDPIPKSLIEQVDEYIPDDFTKLLDLYKDENGLNKVCKPCSWIHSDIMDDNIVMEPRLSENAADSGRRDNGSACGCDVSGEEKSWRPSHILDFSDLSVGDPIYDLIPIYLDVFRGDSGLFKQFLESYKLPLMRRMPQHEPGGGKFARLSYHAMCYCILHEENVLGAIFGIWKELRTAKSWEEVELTVWGELNNYKGLE</sequence>
<evidence type="ECO:0000313" key="2">
    <source>
        <dbReference type="Proteomes" id="UP001164539"/>
    </source>
</evidence>
<name>A0ACC1WQ87_MELAZ</name>
<organism evidence="1 2">
    <name type="scientific">Melia azedarach</name>
    <name type="common">Chinaberry tree</name>
    <dbReference type="NCBI Taxonomy" id="155640"/>
    <lineage>
        <taxon>Eukaryota</taxon>
        <taxon>Viridiplantae</taxon>
        <taxon>Streptophyta</taxon>
        <taxon>Embryophyta</taxon>
        <taxon>Tracheophyta</taxon>
        <taxon>Spermatophyta</taxon>
        <taxon>Magnoliopsida</taxon>
        <taxon>eudicotyledons</taxon>
        <taxon>Gunneridae</taxon>
        <taxon>Pentapetalae</taxon>
        <taxon>rosids</taxon>
        <taxon>malvids</taxon>
        <taxon>Sapindales</taxon>
        <taxon>Meliaceae</taxon>
        <taxon>Melia</taxon>
    </lineage>
</organism>
<accession>A0ACC1WQ87</accession>
<keyword evidence="2" id="KW-1185">Reference proteome</keyword>
<comment type="caution">
    <text evidence="1">The sequence shown here is derived from an EMBL/GenBank/DDBJ whole genome shotgun (WGS) entry which is preliminary data.</text>
</comment>